<dbReference type="Proteomes" id="UP000006729">
    <property type="component" value="Chromosome 10"/>
</dbReference>
<evidence type="ECO:0000313" key="2">
    <source>
        <dbReference type="EMBL" id="PNT17060.1"/>
    </source>
</evidence>
<gene>
    <name evidence="2" type="ORF">POPTR_010G172000</name>
</gene>
<keyword evidence="3" id="KW-1185">Reference proteome</keyword>
<dbReference type="AlphaFoldDB" id="A0A2K1YVK4"/>
<keyword evidence="1" id="KW-0812">Transmembrane</keyword>
<accession>A0A2K1YVK4</accession>
<reference evidence="2 3" key="1">
    <citation type="journal article" date="2006" name="Science">
        <title>The genome of black cottonwood, Populus trichocarpa (Torr. &amp; Gray).</title>
        <authorList>
            <person name="Tuskan G.A."/>
            <person name="Difazio S."/>
            <person name="Jansson S."/>
            <person name="Bohlmann J."/>
            <person name="Grigoriev I."/>
            <person name="Hellsten U."/>
            <person name="Putnam N."/>
            <person name="Ralph S."/>
            <person name="Rombauts S."/>
            <person name="Salamov A."/>
            <person name="Schein J."/>
            <person name="Sterck L."/>
            <person name="Aerts A."/>
            <person name="Bhalerao R.R."/>
            <person name="Bhalerao R.P."/>
            <person name="Blaudez D."/>
            <person name="Boerjan W."/>
            <person name="Brun A."/>
            <person name="Brunner A."/>
            <person name="Busov V."/>
            <person name="Campbell M."/>
            <person name="Carlson J."/>
            <person name="Chalot M."/>
            <person name="Chapman J."/>
            <person name="Chen G.L."/>
            <person name="Cooper D."/>
            <person name="Coutinho P.M."/>
            <person name="Couturier J."/>
            <person name="Covert S."/>
            <person name="Cronk Q."/>
            <person name="Cunningham R."/>
            <person name="Davis J."/>
            <person name="Degroeve S."/>
            <person name="Dejardin A."/>
            <person name="Depamphilis C."/>
            <person name="Detter J."/>
            <person name="Dirks B."/>
            <person name="Dubchak I."/>
            <person name="Duplessis S."/>
            <person name="Ehlting J."/>
            <person name="Ellis B."/>
            <person name="Gendler K."/>
            <person name="Goodstein D."/>
            <person name="Gribskov M."/>
            <person name="Grimwood J."/>
            <person name="Groover A."/>
            <person name="Gunter L."/>
            <person name="Hamberger B."/>
            <person name="Heinze B."/>
            <person name="Helariutta Y."/>
            <person name="Henrissat B."/>
            <person name="Holligan D."/>
            <person name="Holt R."/>
            <person name="Huang W."/>
            <person name="Islam-Faridi N."/>
            <person name="Jones S."/>
            <person name="Jones-Rhoades M."/>
            <person name="Jorgensen R."/>
            <person name="Joshi C."/>
            <person name="Kangasjarvi J."/>
            <person name="Karlsson J."/>
            <person name="Kelleher C."/>
            <person name="Kirkpatrick R."/>
            <person name="Kirst M."/>
            <person name="Kohler A."/>
            <person name="Kalluri U."/>
            <person name="Larimer F."/>
            <person name="Leebens-Mack J."/>
            <person name="Leple J.C."/>
            <person name="Locascio P."/>
            <person name="Lou Y."/>
            <person name="Lucas S."/>
            <person name="Martin F."/>
            <person name="Montanini B."/>
            <person name="Napoli C."/>
            <person name="Nelson D.R."/>
            <person name="Nelson C."/>
            <person name="Nieminen K."/>
            <person name="Nilsson O."/>
            <person name="Pereda V."/>
            <person name="Peter G."/>
            <person name="Philippe R."/>
            <person name="Pilate G."/>
            <person name="Poliakov A."/>
            <person name="Razumovskaya J."/>
            <person name="Richardson P."/>
            <person name="Rinaldi C."/>
            <person name="Ritland K."/>
            <person name="Rouze P."/>
            <person name="Ryaboy D."/>
            <person name="Schmutz J."/>
            <person name="Schrader J."/>
            <person name="Segerman B."/>
            <person name="Shin H."/>
            <person name="Siddiqui A."/>
            <person name="Sterky F."/>
            <person name="Terry A."/>
            <person name="Tsai C.J."/>
            <person name="Uberbacher E."/>
            <person name="Unneberg P."/>
            <person name="Vahala J."/>
            <person name="Wall K."/>
            <person name="Wessler S."/>
            <person name="Yang G."/>
            <person name="Yin T."/>
            <person name="Douglas C."/>
            <person name="Marra M."/>
            <person name="Sandberg G."/>
            <person name="Van de Peer Y."/>
            <person name="Rokhsar D."/>
        </authorList>
    </citation>
    <scope>NUCLEOTIDE SEQUENCE [LARGE SCALE GENOMIC DNA]</scope>
    <source>
        <strain evidence="3">cv. Nisqually</strain>
    </source>
</reference>
<keyword evidence="1" id="KW-0472">Membrane</keyword>
<name>A0A2K1YVK4_POPTR</name>
<proteinExistence type="predicted"/>
<organism evidence="2 3">
    <name type="scientific">Populus trichocarpa</name>
    <name type="common">Western balsam poplar</name>
    <name type="synonym">Populus balsamifera subsp. trichocarpa</name>
    <dbReference type="NCBI Taxonomy" id="3694"/>
    <lineage>
        <taxon>Eukaryota</taxon>
        <taxon>Viridiplantae</taxon>
        <taxon>Streptophyta</taxon>
        <taxon>Embryophyta</taxon>
        <taxon>Tracheophyta</taxon>
        <taxon>Spermatophyta</taxon>
        <taxon>Magnoliopsida</taxon>
        <taxon>eudicotyledons</taxon>
        <taxon>Gunneridae</taxon>
        <taxon>Pentapetalae</taxon>
        <taxon>rosids</taxon>
        <taxon>fabids</taxon>
        <taxon>Malpighiales</taxon>
        <taxon>Salicaceae</taxon>
        <taxon>Saliceae</taxon>
        <taxon>Populus</taxon>
    </lineage>
</organism>
<sequence>MVLRESQPIWSLKFWSLWFILALVSGEIKHRYEISASHSMLWFEFLSVVVVSPFCFITSYHCFSFLKKN</sequence>
<dbReference type="InParanoid" id="A0A2K1YVK4"/>
<feature type="transmembrane region" description="Helical" evidence="1">
    <location>
        <begin position="12"/>
        <end position="28"/>
    </location>
</feature>
<feature type="transmembrane region" description="Helical" evidence="1">
    <location>
        <begin position="40"/>
        <end position="63"/>
    </location>
</feature>
<keyword evidence="1" id="KW-1133">Transmembrane helix</keyword>
<protein>
    <submittedName>
        <fullName evidence="2">Uncharacterized protein</fullName>
    </submittedName>
</protein>
<dbReference type="EMBL" id="CM009299">
    <property type="protein sequence ID" value="PNT17060.1"/>
    <property type="molecule type" value="Genomic_DNA"/>
</dbReference>
<evidence type="ECO:0000256" key="1">
    <source>
        <dbReference type="SAM" id="Phobius"/>
    </source>
</evidence>
<evidence type="ECO:0000313" key="3">
    <source>
        <dbReference type="Proteomes" id="UP000006729"/>
    </source>
</evidence>